<dbReference type="GO" id="GO:0004674">
    <property type="term" value="F:protein serine/threonine kinase activity"/>
    <property type="evidence" value="ECO:0007669"/>
    <property type="project" value="UniProtKB-KW"/>
</dbReference>
<dbReference type="PANTHER" id="PTHR24356">
    <property type="entry name" value="SERINE/THREONINE-PROTEIN KINASE"/>
    <property type="match status" value="1"/>
</dbReference>
<feature type="binding site" evidence="9">
    <location>
        <position position="52"/>
    </location>
    <ligand>
        <name>ATP</name>
        <dbReference type="ChEBI" id="CHEBI:30616"/>
    </ligand>
</feature>
<dbReference type="PROSITE" id="PS00108">
    <property type="entry name" value="PROTEIN_KINASE_ST"/>
    <property type="match status" value="1"/>
</dbReference>
<dbReference type="FunFam" id="3.30.200.20:FF:000854">
    <property type="entry name" value="Uncharacterized protein"/>
    <property type="match status" value="1"/>
</dbReference>
<proteinExistence type="inferred from homology"/>
<dbReference type="InterPro" id="IPR011009">
    <property type="entry name" value="Kinase-like_dom_sf"/>
</dbReference>
<dbReference type="FunFam" id="1.10.510.10:FF:000454">
    <property type="entry name" value="Uncharacterized protein"/>
    <property type="match status" value="1"/>
</dbReference>
<name>I7M454_TETTS</name>
<dbReference type="SMART" id="SM00220">
    <property type="entry name" value="S_TKc"/>
    <property type="match status" value="1"/>
</dbReference>
<evidence type="ECO:0000256" key="2">
    <source>
        <dbReference type="ARBA" id="ARBA00022527"/>
    </source>
</evidence>
<comment type="catalytic activity">
    <reaction evidence="7">
        <text>L-threonyl-[protein] + ATP = O-phospho-L-threonyl-[protein] + ADP + H(+)</text>
        <dbReference type="Rhea" id="RHEA:46608"/>
        <dbReference type="Rhea" id="RHEA-COMP:11060"/>
        <dbReference type="Rhea" id="RHEA-COMP:11605"/>
        <dbReference type="ChEBI" id="CHEBI:15378"/>
        <dbReference type="ChEBI" id="CHEBI:30013"/>
        <dbReference type="ChEBI" id="CHEBI:30616"/>
        <dbReference type="ChEBI" id="CHEBI:61977"/>
        <dbReference type="ChEBI" id="CHEBI:456216"/>
        <dbReference type="EC" id="2.7.11.1"/>
    </reaction>
</comment>
<dbReference type="PANTHER" id="PTHR24356:SF374">
    <property type="entry name" value="PROTEIN KINASE DOMAIN-CONTAINING PROTEIN"/>
    <property type="match status" value="1"/>
</dbReference>
<evidence type="ECO:0000256" key="7">
    <source>
        <dbReference type="ARBA" id="ARBA00047899"/>
    </source>
</evidence>
<keyword evidence="2 10" id="KW-0723">Serine/threonine-protein kinase</keyword>
<evidence type="ECO:0000256" key="1">
    <source>
        <dbReference type="ARBA" id="ARBA00012513"/>
    </source>
</evidence>
<dbReference type="KEGG" id="tet:TTHERM_00684750"/>
<dbReference type="Pfam" id="PF00069">
    <property type="entry name" value="Pkinase"/>
    <property type="match status" value="1"/>
</dbReference>
<dbReference type="EMBL" id="GG662435">
    <property type="protein sequence ID" value="EAS04931.2"/>
    <property type="molecule type" value="Genomic_DNA"/>
</dbReference>
<evidence type="ECO:0000256" key="11">
    <source>
        <dbReference type="SAM" id="MobiDB-lite"/>
    </source>
</evidence>
<keyword evidence="6 9" id="KW-0067">ATP-binding</keyword>
<keyword evidence="15" id="KW-1185">Reference proteome</keyword>
<dbReference type="GeneID" id="7830707"/>
<dbReference type="eggNOG" id="KOG0598">
    <property type="taxonomic scope" value="Eukaryota"/>
</dbReference>
<dbReference type="GO" id="GO:0035556">
    <property type="term" value="P:intracellular signal transduction"/>
    <property type="evidence" value="ECO:0007669"/>
    <property type="project" value="TreeGrafter"/>
</dbReference>
<dbReference type="STRING" id="312017.I7M454"/>
<feature type="domain" description="Protein kinase" evidence="12">
    <location>
        <begin position="23"/>
        <end position="281"/>
    </location>
</feature>
<keyword evidence="3" id="KW-0808">Transferase</keyword>
<keyword evidence="5 14" id="KW-0418">Kinase</keyword>
<comment type="similarity">
    <text evidence="10">Belongs to the protein kinase superfamily.</text>
</comment>
<dbReference type="Gene3D" id="3.30.200.20">
    <property type="entry name" value="Phosphorylase Kinase, domain 1"/>
    <property type="match status" value="1"/>
</dbReference>
<organism evidence="14 15">
    <name type="scientific">Tetrahymena thermophila (strain SB210)</name>
    <dbReference type="NCBI Taxonomy" id="312017"/>
    <lineage>
        <taxon>Eukaryota</taxon>
        <taxon>Sar</taxon>
        <taxon>Alveolata</taxon>
        <taxon>Ciliophora</taxon>
        <taxon>Intramacronucleata</taxon>
        <taxon>Oligohymenophorea</taxon>
        <taxon>Hymenostomatida</taxon>
        <taxon>Tetrahymenina</taxon>
        <taxon>Tetrahymenidae</taxon>
        <taxon>Tetrahymena</taxon>
    </lineage>
</organism>
<dbReference type="OrthoDB" id="354826at2759"/>
<evidence type="ECO:0000259" key="13">
    <source>
        <dbReference type="PROSITE" id="PS51285"/>
    </source>
</evidence>
<dbReference type="InParanoid" id="I7M454"/>
<dbReference type="PROSITE" id="PS00107">
    <property type="entry name" value="PROTEIN_KINASE_ATP"/>
    <property type="match status" value="1"/>
</dbReference>
<sequence>MGNCNFRQPDQEDTTTAISINNFDLRFVIGRGGFGKVWRVENKKTKQIYALKEMCKAKVISKRSVNSVMNERQLLASLHHAFLINMVYAFQDRQNLYLVMDLLTGGDLRFHISRHRRFSEEQTKFFSACIIVGLEYLHQNGILHRDIKPENLVFDNKGYIRITDLGIARIWKPDNSSDTSGTPGYMAPEVMCRHNHGVAVDYYALGIIVYECMMGRRPYVGKTRQEIRDQILAKQVQIKKADVPEGWSLEAADFANRLIQRKPANRLGLNGPDEVKNHVWFKDFPWQKLLNKELISPYIPNQKEENYHVQDNRKDSNEDLNGQNAILLKRNSIQDLFSGYNFDSTHNPPQQLMMMNSPNVSKRFNQSQTQSQRATPDIPSTASNHSRKVSQMGSQLQNEVPNSQQNLPNGYQNSYMGNQSYQNQIDQTASQSYQQYQQQLAQQNQMNKQKSLRQSFA</sequence>
<dbReference type="EC" id="2.7.11.1" evidence="1"/>
<dbReference type="GO" id="GO:0005524">
    <property type="term" value="F:ATP binding"/>
    <property type="evidence" value="ECO:0007669"/>
    <property type="project" value="UniProtKB-UniRule"/>
</dbReference>
<dbReference type="InterPro" id="IPR050236">
    <property type="entry name" value="Ser_Thr_kinase_AGC"/>
</dbReference>
<dbReference type="Proteomes" id="UP000009168">
    <property type="component" value="Unassembled WGS sequence"/>
</dbReference>
<dbReference type="CDD" id="cd05578">
    <property type="entry name" value="STKc_Yank1"/>
    <property type="match status" value="1"/>
</dbReference>
<dbReference type="InterPro" id="IPR000961">
    <property type="entry name" value="AGC-kinase_C"/>
</dbReference>
<accession>I7M454</accession>
<evidence type="ECO:0000256" key="6">
    <source>
        <dbReference type="ARBA" id="ARBA00022840"/>
    </source>
</evidence>
<evidence type="ECO:0000256" key="8">
    <source>
        <dbReference type="ARBA" id="ARBA00048679"/>
    </source>
</evidence>
<evidence type="ECO:0000256" key="5">
    <source>
        <dbReference type="ARBA" id="ARBA00022777"/>
    </source>
</evidence>
<dbReference type="PROSITE" id="PS50011">
    <property type="entry name" value="PROTEIN_KINASE_DOM"/>
    <property type="match status" value="1"/>
</dbReference>
<keyword evidence="4 9" id="KW-0547">Nucleotide-binding</keyword>
<evidence type="ECO:0000313" key="14">
    <source>
        <dbReference type="EMBL" id="EAS04931.2"/>
    </source>
</evidence>
<evidence type="ECO:0000313" key="15">
    <source>
        <dbReference type="Proteomes" id="UP000009168"/>
    </source>
</evidence>
<dbReference type="AlphaFoldDB" id="I7M454"/>
<dbReference type="InterPro" id="IPR000719">
    <property type="entry name" value="Prot_kinase_dom"/>
</dbReference>
<evidence type="ECO:0000256" key="3">
    <source>
        <dbReference type="ARBA" id="ARBA00022679"/>
    </source>
</evidence>
<evidence type="ECO:0000259" key="12">
    <source>
        <dbReference type="PROSITE" id="PS50011"/>
    </source>
</evidence>
<protein>
    <recommendedName>
        <fullName evidence="1">non-specific serine/threonine protein kinase</fullName>
        <ecNumber evidence="1">2.7.11.1</ecNumber>
    </recommendedName>
</protein>
<dbReference type="SUPFAM" id="SSF56112">
    <property type="entry name" value="Protein kinase-like (PK-like)"/>
    <property type="match status" value="1"/>
</dbReference>
<reference evidence="15" key="1">
    <citation type="journal article" date="2006" name="PLoS Biol.">
        <title>Macronuclear genome sequence of the ciliate Tetrahymena thermophila, a model eukaryote.</title>
        <authorList>
            <person name="Eisen J.A."/>
            <person name="Coyne R.S."/>
            <person name="Wu M."/>
            <person name="Wu D."/>
            <person name="Thiagarajan M."/>
            <person name="Wortman J.R."/>
            <person name="Badger J.H."/>
            <person name="Ren Q."/>
            <person name="Amedeo P."/>
            <person name="Jones K.M."/>
            <person name="Tallon L.J."/>
            <person name="Delcher A.L."/>
            <person name="Salzberg S.L."/>
            <person name="Silva J.C."/>
            <person name="Haas B.J."/>
            <person name="Majoros W.H."/>
            <person name="Farzad M."/>
            <person name="Carlton J.M."/>
            <person name="Smith R.K. Jr."/>
            <person name="Garg J."/>
            <person name="Pearlman R.E."/>
            <person name="Karrer K.M."/>
            <person name="Sun L."/>
            <person name="Manning G."/>
            <person name="Elde N.C."/>
            <person name="Turkewitz A.P."/>
            <person name="Asai D.J."/>
            <person name="Wilkes D.E."/>
            <person name="Wang Y."/>
            <person name="Cai H."/>
            <person name="Collins K."/>
            <person name="Stewart B.A."/>
            <person name="Lee S.R."/>
            <person name="Wilamowska K."/>
            <person name="Weinberg Z."/>
            <person name="Ruzzo W.L."/>
            <person name="Wloga D."/>
            <person name="Gaertig J."/>
            <person name="Frankel J."/>
            <person name="Tsao C.-C."/>
            <person name="Gorovsky M.A."/>
            <person name="Keeling P.J."/>
            <person name="Waller R.F."/>
            <person name="Patron N.J."/>
            <person name="Cherry J.M."/>
            <person name="Stover N.A."/>
            <person name="Krieger C.J."/>
            <person name="del Toro C."/>
            <person name="Ryder H.F."/>
            <person name="Williamson S.C."/>
            <person name="Barbeau R.A."/>
            <person name="Hamilton E.P."/>
            <person name="Orias E."/>
        </authorList>
    </citation>
    <scope>NUCLEOTIDE SEQUENCE [LARGE SCALE GENOMIC DNA]</scope>
    <source>
        <strain evidence="15">SB210</strain>
    </source>
</reference>
<dbReference type="RefSeq" id="XP_001025176.2">
    <property type="nucleotide sequence ID" value="XM_001025176.3"/>
</dbReference>
<dbReference type="InterPro" id="IPR017441">
    <property type="entry name" value="Protein_kinase_ATP_BS"/>
</dbReference>
<evidence type="ECO:0000256" key="9">
    <source>
        <dbReference type="PROSITE-ProRule" id="PRU10141"/>
    </source>
</evidence>
<feature type="domain" description="AGC-kinase C-terminal" evidence="13">
    <location>
        <begin position="282"/>
        <end position="352"/>
    </location>
</feature>
<evidence type="ECO:0000256" key="4">
    <source>
        <dbReference type="ARBA" id="ARBA00022741"/>
    </source>
</evidence>
<dbReference type="InterPro" id="IPR008271">
    <property type="entry name" value="Ser/Thr_kinase_AS"/>
</dbReference>
<evidence type="ECO:0000256" key="10">
    <source>
        <dbReference type="RuleBase" id="RU000304"/>
    </source>
</evidence>
<dbReference type="PROSITE" id="PS51285">
    <property type="entry name" value="AGC_KINASE_CTER"/>
    <property type="match status" value="1"/>
</dbReference>
<dbReference type="Gene3D" id="1.10.510.10">
    <property type="entry name" value="Transferase(Phosphotransferase) domain 1"/>
    <property type="match status" value="1"/>
</dbReference>
<comment type="catalytic activity">
    <reaction evidence="8">
        <text>L-seryl-[protein] + ATP = O-phospho-L-seryl-[protein] + ADP + H(+)</text>
        <dbReference type="Rhea" id="RHEA:17989"/>
        <dbReference type="Rhea" id="RHEA-COMP:9863"/>
        <dbReference type="Rhea" id="RHEA-COMP:11604"/>
        <dbReference type="ChEBI" id="CHEBI:15378"/>
        <dbReference type="ChEBI" id="CHEBI:29999"/>
        <dbReference type="ChEBI" id="CHEBI:30616"/>
        <dbReference type="ChEBI" id="CHEBI:83421"/>
        <dbReference type="ChEBI" id="CHEBI:456216"/>
        <dbReference type="EC" id="2.7.11.1"/>
    </reaction>
</comment>
<feature type="region of interest" description="Disordered" evidence="11">
    <location>
        <begin position="361"/>
        <end position="417"/>
    </location>
</feature>
<gene>
    <name evidence="14" type="ORF">TTHERM_00684750</name>
</gene>